<evidence type="ECO:0000313" key="2">
    <source>
        <dbReference type="Proteomes" id="UP001201273"/>
    </source>
</evidence>
<dbReference type="Pfam" id="PF14907">
    <property type="entry name" value="NTP_transf_5"/>
    <property type="match status" value="1"/>
</dbReference>
<sequence length="332" mass="37737">MDRYQDPLMCLLRAPDLAQNFSPEQWNLALGQAELAQLMGVLASQYLPASSWLPQVVQQRLAWANRLVEHQQRAVNMALQQLFDALGMFSPMLLKGAAYQVAATPNSAGRMMSDIDILIPQQHLQKAEQSLWLHGWDNRGKTPYDEKYYRAWMHELPPFVHQKTGIILDLHHHWLPSSCRWQFDINEVCKKASYCTESSFLIPEIKDLCIHSAIHLVTSGEGDKGWRDLRDLYLLSQLTEREPLLARAEQFGLVKPVAKVLVLAEQLFGEQPIAPTASWALKAMLPAHSSYQSWSVSAAKMSFYCQAHLSRMPLPLLLPHLMRKAAARYAKA</sequence>
<protein>
    <submittedName>
        <fullName evidence="1">Nucleotidyltransferase family protein</fullName>
    </submittedName>
</protein>
<gene>
    <name evidence="1" type="ORF">K6Y31_05075</name>
</gene>
<name>A0ABS8W8V7_9GAMM</name>
<reference evidence="1 2" key="1">
    <citation type="journal article" date="2022" name="Environ. Microbiol. Rep.">
        <title>Eco-phylogenetic analyses reveal divergent evolution of vitamin B12 metabolism in the marine bacterial family 'Psychromonadaceae'.</title>
        <authorList>
            <person name="Jin X."/>
            <person name="Yang Y."/>
            <person name="Cao H."/>
            <person name="Gao B."/>
            <person name="Zhao Z."/>
        </authorList>
    </citation>
    <scope>NUCLEOTIDE SEQUENCE [LARGE SCALE GENOMIC DNA]</scope>
    <source>
        <strain evidence="1 2">MKS20</strain>
    </source>
</reference>
<accession>A0ABS8W8V7</accession>
<evidence type="ECO:0000313" key="1">
    <source>
        <dbReference type="EMBL" id="MCE2594183.1"/>
    </source>
</evidence>
<dbReference type="EMBL" id="JAIMJA010000004">
    <property type="protein sequence ID" value="MCE2594183.1"/>
    <property type="molecule type" value="Genomic_DNA"/>
</dbReference>
<organism evidence="1 2">
    <name type="scientific">Motilimonas cestriensis</name>
    <dbReference type="NCBI Taxonomy" id="2742685"/>
    <lineage>
        <taxon>Bacteria</taxon>
        <taxon>Pseudomonadati</taxon>
        <taxon>Pseudomonadota</taxon>
        <taxon>Gammaproteobacteria</taxon>
        <taxon>Alteromonadales</taxon>
        <taxon>Alteromonadales genera incertae sedis</taxon>
        <taxon>Motilimonas</taxon>
    </lineage>
</organism>
<dbReference type="RefSeq" id="WP_233051762.1">
    <property type="nucleotide sequence ID" value="NZ_JAIMJA010000004.1"/>
</dbReference>
<dbReference type="InterPro" id="IPR039498">
    <property type="entry name" value="NTP_transf_5"/>
</dbReference>
<dbReference type="Proteomes" id="UP001201273">
    <property type="component" value="Unassembled WGS sequence"/>
</dbReference>
<comment type="caution">
    <text evidence="1">The sequence shown here is derived from an EMBL/GenBank/DDBJ whole genome shotgun (WGS) entry which is preliminary data.</text>
</comment>
<proteinExistence type="predicted"/>
<keyword evidence="2" id="KW-1185">Reference proteome</keyword>